<feature type="region of interest" description="Disordered" evidence="16">
    <location>
        <begin position="745"/>
        <end position="810"/>
    </location>
</feature>
<evidence type="ECO:0000256" key="4">
    <source>
        <dbReference type="ARBA" id="ARBA00022676"/>
    </source>
</evidence>
<feature type="domain" description="Penicillin-binding protein transpeptidase" evidence="17">
    <location>
        <begin position="341"/>
        <end position="616"/>
    </location>
</feature>
<evidence type="ECO:0000256" key="1">
    <source>
        <dbReference type="ARBA" id="ARBA00022475"/>
    </source>
</evidence>
<dbReference type="Pfam" id="PF00905">
    <property type="entry name" value="Transpeptidase"/>
    <property type="match status" value="1"/>
</dbReference>
<evidence type="ECO:0000256" key="12">
    <source>
        <dbReference type="ARBA" id="ARBA00023268"/>
    </source>
</evidence>
<keyword evidence="2" id="KW-0121">Carboxypeptidase</keyword>
<keyword evidence="4" id="KW-0328">Glycosyltransferase</keyword>
<evidence type="ECO:0000259" key="17">
    <source>
        <dbReference type="Pfam" id="PF00905"/>
    </source>
</evidence>
<keyword evidence="8" id="KW-0133">Cell shape</keyword>
<evidence type="ECO:0000256" key="10">
    <source>
        <dbReference type="ARBA" id="ARBA00022989"/>
    </source>
</evidence>
<dbReference type="Pfam" id="PF00912">
    <property type="entry name" value="Transgly"/>
    <property type="match status" value="1"/>
</dbReference>
<keyword evidence="3" id="KW-0645">Protease</keyword>
<evidence type="ECO:0000313" key="20">
    <source>
        <dbReference type="Proteomes" id="UP000617979"/>
    </source>
</evidence>
<dbReference type="InterPro" id="IPR036950">
    <property type="entry name" value="PBP_transglycosylase"/>
</dbReference>
<comment type="caution">
    <text evidence="19">The sequence shown here is derived from an EMBL/GenBank/DDBJ whole genome shotgun (WGS) entry which is preliminary data.</text>
</comment>
<evidence type="ECO:0000256" key="11">
    <source>
        <dbReference type="ARBA" id="ARBA00023136"/>
    </source>
</evidence>
<feature type="domain" description="Glycosyl transferase family 51" evidence="18">
    <location>
        <begin position="71"/>
        <end position="247"/>
    </location>
</feature>
<protein>
    <submittedName>
        <fullName evidence="19">Penicillin-binding protein 1F</fullName>
    </submittedName>
</protein>
<keyword evidence="12" id="KW-0511">Multifunctional enzyme</keyword>
<dbReference type="Gene3D" id="1.10.3810.10">
    <property type="entry name" value="Biosynthetic peptidoglycan transglycosylase-like"/>
    <property type="match status" value="1"/>
</dbReference>
<dbReference type="InterPro" id="IPR050396">
    <property type="entry name" value="Glycosyltr_51/Transpeptidase"/>
</dbReference>
<keyword evidence="10" id="KW-1133">Transmembrane helix</keyword>
<evidence type="ECO:0000256" key="16">
    <source>
        <dbReference type="SAM" id="MobiDB-lite"/>
    </source>
</evidence>
<evidence type="ECO:0000256" key="6">
    <source>
        <dbReference type="ARBA" id="ARBA00022692"/>
    </source>
</evidence>
<proteinExistence type="predicted"/>
<keyword evidence="11" id="KW-0472">Membrane</keyword>
<dbReference type="Proteomes" id="UP000617979">
    <property type="component" value="Unassembled WGS sequence"/>
</dbReference>
<feature type="compositionally biased region" description="Acidic residues" evidence="16">
    <location>
        <begin position="753"/>
        <end position="772"/>
    </location>
</feature>
<dbReference type="PANTHER" id="PTHR32282:SF32">
    <property type="entry name" value="PENICILLIN-BINDING PROTEIN 2A"/>
    <property type="match status" value="1"/>
</dbReference>
<dbReference type="Gene3D" id="2.60.40.10">
    <property type="entry name" value="Immunoglobulins"/>
    <property type="match status" value="1"/>
</dbReference>
<dbReference type="EMBL" id="BMEX01000013">
    <property type="protein sequence ID" value="GGA53325.1"/>
    <property type="molecule type" value="Genomic_DNA"/>
</dbReference>
<evidence type="ECO:0000256" key="15">
    <source>
        <dbReference type="ARBA" id="ARBA00049902"/>
    </source>
</evidence>
<keyword evidence="13" id="KW-0961">Cell wall biogenesis/degradation</keyword>
<evidence type="ECO:0000256" key="8">
    <source>
        <dbReference type="ARBA" id="ARBA00022960"/>
    </source>
</evidence>
<keyword evidence="6" id="KW-0812">Transmembrane</keyword>
<keyword evidence="7" id="KW-0378">Hydrolase</keyword>
<keyword evidence="1" id="KW-1003">Cell membrane</keyword>
<dbReference type="RefSeq" id="WP_188433145.1">
    <property type="nucleotide sequence ID" value="NZ_BMEX01000013.1"/>
</dbReference>
<accession>A0ABQ1GZV9</accession>
<organism evidence="19 20">
    <name type="scientific">Kroppenstedtia guangzhouensis</name>
    <dbReference type="NCBI Taxonomy" id="1274356"/>
    <lineage>
        <taxon>Bacteria</taxon>
        <taxon>Bacillati</taxon>
        <taxon>Bacillota</taxon>
        <taxon>Bacilli</taxon>
        <taxon>Bacillales</taxon>
        <taxon>Thermoactinomycetaceae</taxon>
        <taxon>Kroppenstedtia</taxon>
    </lineage>
</organism>
<dbReference type="InterPro" id="IPR012338">
    <property type="entry name" value="Beta-lactam/transpept-like"/>
</dbReference>
<name>A0ABQ1GZV9_9BACL</name>
<reference evidence="20" key="1">
    <citation type="journal article" date="2019" name="Int. J. Syst. Evol. Microbiol.">
        <title>The Global Catalogue of Microorganisms (GCM) 10K type strain sequencing project: providing services to taxonomists for standard genome sequencing and annotation.</title>
        <authorList>
            <consortium name="The Broad Institute Genomics Platform"/>
            <consortium name="The Broad Institute Genome Sequencing Center for Infectious Disease"/>
            <person name="Wu L."/>
            <person name="Ma J."/>
        </authorList>
    </citation>
    <scope>NUCLEOTIDE SEQUENCE [LARGE SCALE GENOMIC DNA]</scope>
    <source>
        <strain evidence="20">CGMCC 1.12404</strain>
    </source>
</reference>
<keyword evidence="9" id="KW-0573">Peptidoglycan synthesis</keyword>
<evidence type="ECO:0000256" key="9">
    <source>
        <dbReference type="ARBA" id="ARBA00022984"/>
    </source>
</evidence>
<dbReference type="PANTHER" id="PTHR32282">
    <property type="entry name" value="BINDING PROTEIN TRANSPEPTIDASE, PUTATIVE-RELATED"/>
    <property type="match status" value="1"/>
</dbReference>
<keyword evidence="20" id="KW-1185">Reference proteome</keyword>
<gene>
    <name evidence="19" type="primary">pbpF</name>
    <name evidence="19" type="ORF">GCM10007416_28050</name>
</gene>
<evidence type="ECO:0000256" key="13">
    <source>
        <dbReference type="ARBA" id="ARBA00023316"/>
    </source>
</evidence>
<keyword evidence="5" id="KW-0808">Transferase</keyword>
<dbReference type="SUPFAM" id="SSF53955">
    <property type="entry name" value="Lysozyme-like"/>
    <property type="match status" value="1"/>
</dbReference>
<sequence length="810" mass="90817">MEEKRAESRKRRRGFRRLINRKWILLVLITTALLVAGGCSVVMMTAKSMPLDRLNRIDVASTIYDVNNRPATKLGSTNKEYVHMEDVRSRKLIESAFVAVEDRRFYEHHGVDFRGLLRAAVHNVLQGRKAEGGGTITMQVARNVILENKTKTYTRKLKEVAVAWNLERKYHKEDILEAYLNFIYFGNDVQGIQMASKIYFGKDLTKAKLEPQEAALLAALPKAPSTYNPYLNREKALERRNLVLDVMAREGVISREERERLRETDLGVDRKNLKRYLKSDQYVAYKHLVVEEAKERYGISETELATGGYKIQTNLVPQAQTAMEKAFDDDSLFQEHDELDGGATMVHTKTGGIAAIAGGRDYKGQGYILRSKAELKQPGSAIKPITVYAPAVQEKGYDEFSLVPDPPGFRIGDWQPKNFQQRYFGKLPLKDVLAKSLNVATAWLLKNEVGRDTAVDYATRMGLTLNRKDRSSDAALALGGLTEGVNTIQMAQAYSPFANNGRITQAHAIRKITVEDREWEAKKELAKDQQVLTPKTAYYLTRMMHYNILQGTGTSARLPDGRDVAGKTGTTQNSREAWFVGYTREYVMSAMVFNQENGKVELSGGAYPAKIFRRVMSETLQGTPISRFQNPGVSEPQPPFQLKPVQLSASFDSDQQVVRLKWNDYSDRLKYRVERSEEGGNWQAIGETSSGSYTDGSIVMPQSADDPLGQIFSGKKTYQYRVIAVDTVKNQEAGPSNTVKIQLVSEQPPTENPGDEEGDDPPGDEEGDEPGDPGEPGEPPGDPPGNDQGDPFPIPDRRDWGSWRPPVWGR</sequence>
<evidence type="ECO:0000256" key="5">
    <source>
        <dbReference type="ARBA" id="ARBA00022679"/>
    </source>
</evidence>
<evidence type="ECO:0000256" key="3">
    <source>
        <dbReference type="ARBA" id="ARBA00022670"/>
    </source>
</evidence>
<dbReference type="Gene3D" id="3.40.710.10">
    <property type="entry name" value="DD-peptidase/beta-lactamase superfamily"/>
    <property type="match status" value="1"/>
</dbReference>
<dbReference type="InterPro" id="IPR023346">
    <property type="entry name" value="Lysozyme-like_dom_sf"/>
</dbReference>
<evidence type="ECO:0000256" key="2">
    <source>
        <dbReference type="ARBA" id="ARBA00022645"/>
    </source>
</evidence>
<dbReference type="InterPro" id="IPR013783">
    <property type="entry name" value="Ig-like_fold"/>
</dbReference>
<dbReference type="InterPro" id="IPR001264">
    <property type="entry name" value="Glyco_trans_51"/>
</dbReference>
<feature type="region of interest" description="Disordered" evidence="16">
    <location>
        <begin position="676"/>
        <end position="701"/>
    </location>
</feature>
<comment type="catalytic activity">
    <reaction evidence="14">
        <text>Preferential cleavage: (Ac)2-L-Lys-D-Ala-|-D-Ala. Also transpeptidation of peptidyl-alanyl moieties that are N-acyl substituents of D-alanine.</text>
        <dbReference type="EC" id="3.4.16.4"/>
    </reaction>
</comment>
<evidence type="ECO:0000256" key="7">
    <source>
        <dbReference type="ARBA" id="ARBA00022801"/>
    </source>
</evidence>
<evidence type="ECO:0000256" key="14">
    <source>
        <dbReference type="ARBA" id="ARBA00034000"/>
    </source>
</evidence>
<dbReference type="SUPFAM" id="SSF56601">
    <property type="entry name" value="beta-lactamase/transpeptidase-like"/>
    <property type="match status" value="1"/>
</dbReference>
<dbReference type="InterPro" id="IPR001460">
    <property type="entry name" value="PCN-bd_Tpept"/>
</dbReference>
<evidence type="ECO:0000313" key="19">
    <source>
        <dbReference type="EMBL" id="GGA53325.1"/>
    </source>
</evidence>
<comment type="catalytic activity">
    <reaction evidence="15">
        <text>[GlcNAc-(1-&gt;4)-Mur2Ac(oyl-L-Ala-gamma-D-Glu-L-Lys-D-Ala-D-Ala)](n)-di-trans,octa-cis-undecaprenyl diphosphate + beta-D-GlcNAc-(1-&gt;4)-Mur2Ac(oyl-L-Ala-gamma-D-Glu-L-Lys-D-Ala-D-Ala)-di-trans,octa-cis-undecaprenyl diphosphate = [GlcNAc-(1-&gt;4)-Mur2Ac(oyl-L-Ala-gamma-D-Glu-L-Lys-D-Ala-D-Ala)](n+1)-di-trans,octa-cis-undecaprenyl diphosphate + di-trans,octa-cis-undecaprenyl diphosphate + H(+)</text>
        <dbReference type="Rhea" id="RHEA:23708"/>
        <dbReference type="Rhea" id="RHEA-COMP:9602"/>
        <dbReference type="Rhea" id="RHEA-COMP:9603"/>
        <dbReference type="ChEBI" id="CHEBI:15378"/>
        <dbReference type="ChEBI" id="CHEBI:58405"/>
        <dbReference type="ChEBI" id="CHEBI:60033"/>
        <dbReference type="ChEBI" id="CHEBI:78435"/>
        <dbReference type="EC" id="2.4.99.28"/>
    </reaction>
</comment>
<evidence type="ECO:0000259" key="18">
    <source>
        <dbReference type="Pfam" id="PF00912"/>
    </source>
</evidence>
<feature type="compositionally biased region" description="Polar residues" evidence="16">
    <location>
        <begin position="686"/>
        <end position="695"/>
    </location>
</feature>